<keyword evidence="3 6" id="KW-0812">Transmembrane</keyword>
<dbReference type="OrthoDB" id="198107at2157"/>
<dbReference type="PATRIC" id="fig|1230454.4.peg.1562"/>
<sequence>MIRAVLRDLVSGPIAVQLRRFVIVGAATAGVQMILLWLFVDFAGVNYLIGATIAIEITIILTYVLNNAWTFRASKNTGVREYLAGLLKTNVVRGSAIPLQLGVLFGLVEFGNVMYLVANAIAIFLSGIYRFVLDAQWTWG</sequence>
<keyword evidence="9" id="KW-1185">Reference proteome</keyword>
<evidence type="ECO:0000259" key="7">
    <source>
        <dbReference type="Pfam" id="PF04138"/>
    </source>
</evidence>
<feature type="transmembrane region" description="Helical" evidence="6">
    <location>
        <begin position="114"/>
        <end position="133"/>
    </location>
</feature>
<dbReference type="InterPro" id="IPR007267">
    <property type="entry name" value="GtrA_DPMS_TM"/>
</dbReference>
<gene>
    <name evidence="8" type="ORF">C461_07739</name>
</gene>
<keyword evidence="4 6" id="KW-1133">Transmembrane helix</keyword>
<comment type="similarity">
    <text evidence="2">Belongs to the GtrA family.</text>
</comment>
<dbReference type="STRING" id="1230454.C461_07739"/>
<feature type="transmembrane region" description="Helical" evidence="6">
    <location>
        <begin position="46"/>
        <end position="69"/>
    </location>
</feature>
<evidence type="ECO:0000313" key="8">
    <source>
        <dbReference type="EMBL" id="EMA67601.1"/>
    </source>
</evidence>
<dbReference type="RefSeq" id="WP_008000095.1">
    <property type="nucleotide sequence ID" value="NZ_AOJI01000022.1"/>
</dbReference>
<dbReference type="GO" id="GO:0000271">
    <property type="term" value="P:polysaccharide biosynthetic process"/>
    <property type="evidence" value="ECO:0007669"/>
    <property type="project" value="InterPro"/>
</dbReference>
<dbReference type="PANTHER" id="PTHR38459:SF1">
    <property type="entry name" value="PROPHAGE BACTOPRENOL-LINKED GLUCOSE TRANSLOCASE HOMOLOG"/>
    <property type="match status" value="1"/>
</dbReference>
<evidence type="ECO:0000256" key="1">
    <source>
        <dbReference type="ARBA" id="ARBA00004141"/>
    </source>
</evidence>
<comment type="caution">
    <text evidence="8">The sequence shown here is derived from an EMBL/GenBank/DDBJ whole genome shotgun (WGS) entry which is preliminary data.</text>
</comment>
<dbReference type="InterPro" id="IPR051401">
    <property type="entry name" value="GtrA_CellWall_Glycosyl"/>
</dbReference>
<evidence type="ECO:0000256" key="6">
    <source>
        <dbReference type="SAM" id="Phobius"/>
    </source>
</evidence>
<feature type="domain" description="GtrA/DPMS transmembrane" evidence="7">
    <location>
        <begin position="20"/>
        <end position="139"/>
    </location>
</feature>
<dbReference type="AlphaFoldDB" id="M0PC56"/>
<proteinExistence type="inferred from homology"/>
<evidence type="ECO:0000256" key="3">
    <source>
        <dbReference type="ARBA" id="ARBA00022692"/>
    </source>
</evidence>
<keyword evidence="5 6" id="KW-0472">Membrane</keyword>
<feature type="transmembrane region" description="Helical" evidence="6">
    <location>
        <begin position="90"/>
        <end position="108"/>
    </location>
</feature>
<evidence type="ECO:0000256" key="4">
    <source>
        <dbReference type="ARBA" id="ARBA00022989"/>
    </source>
</evidence>
<feature type="transmembrane region" description="Helical" evidence="6">
    <location>
        <begin position="21"/>
        <end position="40"/>
    </location>
</feature>
<comment type="subcellular location">
    <subcellularLocation>
        <location evidence="1">Membrane</location>
        <topology evidence="1">Multi-pass membrane protein</topology>
    </subcellularLocation>
</comment>
<dbReference type="GO" id="GO:0005886">
    <property type="term" value="C:plasma membrane"/>
    <property type="evidence" value="ECO:0007669"/>
    <property type="project" value="TreeGrafter"/>
</dbReference>
<dbReference type="PANTHER" id="PTHR38459">
    <property type="entry name" value="PROPHAGE BACTOPRENOL-LINKED GLUCOSE TRANSLOCASE HOMOLOG"/>
    <property type="match status" value="1"/>
</dbReference>
<reference evidence="8 9" key="1">
    <citation type="journal article" date="2014" name="PLoS Genet.">
        <title>Phylogenetically driven sequencing of extremely halophilic archaea reveals strategies for static and dynamic osmo-response.</title>
        <authorList>
            <person name="Becker E.A."/>
            <person name="Seitzer P.M."/>
            <person name="Tritt A."/>
            <person name="Larsen D."/>
            <person name="Krusor M."/>
            <person name="Yao A.I."/>
            <person name="Wu D."/>
            <person name="Madern D."/>
            <person name="Eisen J.A."/>
            <person name="Darling A.E."/>
            <person name="Facciotti M.T."/>
        </authorList>
    </citation>
    <scope>NUCLEOTIDE SEQUENCE [LARGE SCALE GENOMIC DNA]</scope>
    <source>
        <strain evidence="8 9">JCM 13560</strain>
    </source>
</reference>
<evidence type="ECO:0000256" key="2">
    <source>
        <dbReference type="ARBA" id="ARBA00009399"/>
    </source>
</evidence>
<dbReference type="Pfam" id="PF04138">
    <property type="entry name" value="GtrA_DPMS_TM"/>
    <property type="match status" value="1"/>
</dbReference>
<dbReference type="Proteomes" id="UP000011575">
    <property type="component" value="Unassembled WGS sequence"/>
</dbReference>
<name>M0PC56_9EURY</name>
<organism evidence="8 9">
    <name type="scientific">Halorubrum aidingense JCM 13560</name>
    <dbReference type="NCBI Taxonomy" id="1230454"/>
    <lineage>
        <taxon>Archaea</taxon>
        <taxon>Methanobacteriati</taxon>
        <taxon>Methanobacteriota</taxon>
        <taxon>Stenosarchaea group</taxon>
        <taxon>Halobacteria</taxon>
        <taxon>Halobacteriales</taxon>
        <taxon>Haloferacaceae</taxon>
        <taxon>Halorubrum</taxon>
    </lineage>
</organism>
<dbReference type="EMBL" id="AOJI01000022">
    <property type="protein sequence ID" value="EMA67601.1"/>
    <property type="molecule type" value="Genomic_DNA"/>
</dbReference>
<evidence type="ECO:0000256" key="5">
    <source>
        <dbReference type="ARBA" id="ARBA00023136"/>
    </source>
</evidence>
<accession>M0PC56</accession>
<protein>
    <submittedName>
        <fullName evidence="8">GtrA family protein</fullName>
    </submittedName>
</protein>
<evidence type="ECO:0000313" key="9">
    <source>
        <dbReference type="Proteomes" id="UP000011575"/>
    </source>
</evidence>